<dbReference type="Pfam" id="PF07715">
    <property type="entry name" value="Plug"/>
    <property type="match status" value="1"/>
</dbReference>
<accession>A0ABP9DNI4</accession>
<dbReference type="Gene3D" id="2.170.130.10">
    <property type="entry name" value="TonB-dependent receptor, plug domain"/>
    <property type="match status" value="1"/>
</dbReference>
<keyword evidence="2 7" id="KW-0813">Transport</keyword>
<comment type="caution">
    <text evidence="9">The sequence shown here is derived from an EMBL/GenBank/DDBJ whole genome shotgun (WGS) entry which is preliminary data.</text>
</comment>
<keyword evidence="3 7" id="KW-1134">Transmembrane beta strand</keyword>
<dbReference type="InterPro" id="IPR037066">
    <property type="entry name" value="Plug_dom_sf"/>
</dbReference>
<organism evidence="9 10">
    <name type="scientific">Algivirga pacifica</name>
    <dbReference type="NCBI Taxonomy" id="1162670"/>
    <lineage>
        <taxon>Bacteria</taxon>
        <taxon>Pseudomonadati</taxon>
        <taxon>Bacteroidota</taxon>
        <taxon>Cytophagia</taxon>
        <taxon>Cytophagales</taxon>
        <taxon>Flammeovirgaceae</taxon>
        <taxon>Algivirga</taxon>
    </lineage>
</organism>
<evidence type="ECO:0000313" key="9">
    <source>
        <dbReference type="EMBL" id="GAA4848371.1"/>
    </source>
</evidence>
<evidence type="ECO:0000256" key="5">
    <source>
        <dbReference type="ARBA" id="ARBA00023136"/>
    </source>
</evidence>
<gene>
    <name evidence="9" type="ORF">GCM10023331_36310</name>
</gene>
<dbReference type="InterPro" id="IPR036942">
    <property type="entry name" value="Beta-barrel_TonB_sf"/>
</dbReference>
<name>A0ABP9DNI4_9BACT</name>
<evidence type="ECO:0000313" key="10">
    <source>
        <dbReference type="Proteomes" id="UP001500298"/>
    </source>
</evidence>
<keyword evidence="4 7" id="KW-0812">Transmembrane</keyword>
<keyword evidence="10" id="KW-1185">Reference proteome</keyword>
<evidence type="ECO:0000256" key="4">
    <source>
        <dbReference type="ARBA" id="ARBA00022692"/>
    </source>
</evidence>
<evidence type="ECO:0000256" key="2">
    <source>
        <dbReference type="ARBA" id="ARBA00022448"/>
    </source>
</evidence>
<evidence type="ECO:0000256" key="6">
    <source>
        <dbReference type="ARBA" id="ARBA00023237"/>
    </source>
</evidence>
<dbReference type="NCBIfam" id="TIGR04056">
    <property type="entry name" value="OMP_RagA_SusC"/>
    <property type="match status" value="1"/>
</dbReference>
<dbReference type="InterPro" id="IPR012910">
    <property type="entry name" value="Plug_dom"/>
</dbReference>
<reference evidence="10" key="1">
    <citation type="journal article" date="2019" name="Int. J. Syst. Evol. Microbiol.">
        <title>The Global Catalogue of Microorganisms (GCM) 10K type strain sequencing project: providing services to taxonomists for standard genome sequencing and annotation.</title>
        <authorList>
            <consortium name="The Broad Institute Genomics Platform"/>
            <consortium name="The Broad Institute Genome Sequencing Center for Infectious Disease"/>
            <person name="Wu L."/>
            <person name="Ma J."/>
        </authorList>
    </citation>
    <scope>NUCLEOTIDE SEQUENCE [LARGE SCALE GENOMIC DNA]</scope>
    <source>
        <strain evidence="10">JCM 18326</strain>
    </source>
</reference>
<dbReference type="SUPFAM" id="SSF49464">
    <property type="entry name" value="Carboxypeptidase regulatory domain-like"/>
    <property type="match status" value="1"/>
</dbReference>
<protein>
    <submittedName>
        <fullName evidence="9">TonB-dependent receptor</fullName>
    </submittedName>
</protein>
<dbReference type="EMBL" id="BAABJX010000059">
    <property type="protein sequence ID" value="GAA4848371.1"/>
    <property type="molecule type" value="Genomic_DNA"/>
</dbReference>
<dbReference type="Proteomes" id="UP001500298">
    <property type="component" value="Unassembled WGS sequence"/>
</dbReference>
<evidence type="ECO:0000256" key="7">
    <source>
        <dbReference type="PROSITE-ProRule" id="PRU01360"/>
    </source>
</evidence>
<sequence>MYYLTDGNIVLMTKNMRLKNSTQLLLTLLMVFSSFSLWGQERMISGTVKEADSSMGLPGVNILIEGTTNGTVTDLDGQFNLNVPEGGKIVISYIGYVSQTISVDGRTNFDIVLQSDTETLEEIVVVGYGVQKKAVVTGAIASVKTEEITQTPIANASQALQGRTPGVTVTAVSGQPGAGVDIRVRGTGSNGSNAPLYVVDGVQMDNINFLNPNDIESIEVLKDAASAAIYGSRGANGVVLVTTKKGKEGRMIVTYDAYYGTQQAWRKTPVMNAREYMLFHNEGALNAGGAAIYGTEAFENMGVDTDWQGEILGNAPIQNHSVQLSGGNETSQYLASAGYFGQQGIVAPDKSNFERYSARFNSQHKVSDYVTFGSNLTYVREMRKGISEQNQFGGVLQSALVHDPLTAAYVTDSALIASYDAYDVRPANDNGQYFGISDKGLREVVNPLARIHNTFEDNTSNKFLGNAYLKVQPIEGLTIKSDIGVDIGNWFGRSYTPVAYYNVVNFIPTSGVAQWEGTYTTYQWENTINYTKAFGDHQLDLLAGTTLRNSFGRQISGTRNDMQLEGWDYAWLGNGADDDTQKITGNAWQHRLLSFFGKVGYNYDEKYMLSATLRYDGSSNFGPNNKFGVFPSVQAGWNISEEEFLSNSDYVSQLKLRAAWGKVGNEQIGAFGYLELFGQTPTYIVGTSQTPQSGYGITRMANPNLRWEAASEVNLGLDAGFLQDKITLNVDLYSRERQGLLSERPIPGFTGVGNPLANLGTVRNQGVEAALTYAKKEGDFHYALTANVAYNDNQVTKVDNNSGRVVGPGLFLQQGNMVMEEGYPLPYFFGFKTDGIFQNTTEVEAHVDGEGVMIQPDAVPGDIRFVDTNGDGKIDQNDRTYIGKAVHDWTFGANLNMDYRGFDFSMFWQGQTGGSLVNGTLRGDLSTVQNYPTRYLQRWTGEGTTNEFPRFSHNDTNQNYSRINDMVHLEDASYLRLKTVQLGYTLPNTLTSKAGVSKARVYVSANNLLTFTEYSGMDPEVGHGGAMGIGFDNGAYPQARTFLMGLNLSF</sequence>
<dbReference type="Pfam" id="PF13715">
    <property type="entry name" value="CarbopepD_reg_2"/>
    <property type="match status" value="1"/>
</dbReference>
<dbReference type="NCBIfam" id="TIGR04057">
    <property type="entry name" value="SusC_RagA_signa"/>
    <property type="match status" value="1"/>
</dbReference>
<dbReference type="InterPro" id="IPR008969">
    <property type="entry name" value="CarboxyPept-like_regulatory"/>
</dbReference>
<comment type="subcellular location">
    <subcellularLocation>
        <location evidence="1 7">Cell outer membrane</location>
        <topology evidence="1 7">Multi-pass membrane protein</topology>
    </subcellularLocation>
</comment>
<dbReference type="InterPro" id="IPR023996">
    <property type="entry name" value="TonB-dep_OMP_SusC/RagA"/>
</dbReference>
<comment type="similarity">
    <text evidence="7">Belongs to the TonB-dependent receptor family.</text>
</comment>
<evidence type="ECO:0000259" key="8">
    <source>
        <dbReference type="Pfam" id="PF07715"/>
    </source>
</evidence>
<dbReference type="Gene3D" id="2.40.170.20">
    <property type="entry name" value="TonB-dependent receptor, beta-barrel domain"/>
    <property type="match status" value="1"/>
</dbReference>
<evidence type="ECO:0000256" key="1">
    <source>
        <dbReference type="ARBA" id="ARBA00004571"/>
    </source>
</evidence>
<keyword evidence="9" id="KW-0675">Receptor</keyword>
<dbReference type="Gene3D" id="2.60.40.1120">
    <property type="entry name" value="Carboxypeptidase-like, regulatory domain"/>
    <property type="match status" value="1"/>
</dbReference>
<dbReference type="InterPro" id="IPR023997">
    <property type="entry name" value="TonB-dep_OMP_SusC/RagA_CS"/>
</dbReference>
<keyword evidence="5 7" id="KW-0472">Membrane</keyword>
<evidence type="ECO:0000256" key="3">
    <source>
        <dbReference type="ARBA" id="ARBA00022452"/>
    </source>
</evidence>
<dbReference type="PROSITE" id="PS52016">
    <property type="entry name" value="TONB_DEPENDENT_REC_3"/>
    <property type="match status" value="1"/>
</dbReference>
<proteinExistence type="inferred from homology"/>
<keyword evidence="6 7" id="KW-0998">Cell outer membrane</keyword>
<dbReference type="InterPro" id="IPR039426">
    <property type="entry name" value="TonB-dep_rcpt-like"/>
</dbReference>
<dbReference type="SUPFAM" id="SSF56935">
    <property type="entry name" value="Porins"/>
    <property type="match status" value="1"/>
</dbReference>
<feature type="domain" description="TonB-dependent receptor plug" evidence="8">
    <location>
        <begin position="136"/>
        <end position="238"/>
    </location>
</feature>